<dbReference type="Gene3D" id="3.40.50.1240">
    <property type="entry name" value="Phosphoglycerate mutase-like"/>
    <property type="match status" value="1"/>
</dbReference>
<name>A0ABN0I7Y7_AFIFE</name>
<dbReference type="EMBL" id="AGWZ01000001">
    <property type="protein sequence ID" value="EKS28937.1"/>
    <property type="molecule type" value="Genomic_DNA"/>
</dbReference>
<dbReference type="CDD" id="cd07067">
    <property type="entry name" value="HP_PGM_like"/>
    <property type="match status" value="1"/>
</dbReference>
<dbReference type="InterPro" id="IPR029033">
    <property type="entry name" value="His_PPase_superfam"/>
</dbReference>
<evidence type="ECO:0000313" key="1">
    <source>
        <dbReference type="EMBL" id="EKS28937.1"/>
    </source>
</evidence>
<dbReference type="PANTHER" id="PTHR48100">
    <property type="entry name" value="BROAD-SPECIFICITY PHOSPHATASE YOR283W-RELATED"/>
    <property type="match status" value="1"/>
</dbReference>
<comment type="caution">
    <text evidence="1">The sequence shown here is derived from an EMBL/GenBank/DDBJ whole genome shotgun (WGS) entry which is preliminary data.</text>
</comment>
<dbReference type="Pfam" id="PF00300">
    <property type="entry name" value="His_Phos_1"/>
    <property type="match status" value="1"/>
</dbReference>
<gene>
    <name evidence="1" type="ORF">HMPREF9697_01465</name>
</gene>
<dbReference type="SMART" id="SM00855">
    <property type="entry name" value="PGAM"/>
    <property type="match status" value="1"/>
</dbReference>
<reference evidence="1 2" key="1">
    <citation type="submission" date="2012-04" db="EMBL/GenBank/DDBJ databases">
        <title>The Genome Sequence of Afipia felis ATCC 53690.</title>
        <authorList>
            <consortium name="The Broad Institute Genome Sequencing Platform"/>
            <person name="Earl A."/>
            <person name="Ward D."/>
            <person name="Feldgarden M."/>
            <person name="Gevers D."/>
            <person name="Huys G."/>
            <person name="Walker B."/>
            <person name="Young S.K."/>
            <person name="Zeng Q."/>
            <person name="Gargeya S."/>
            <person name="Fitzgerald M."/>
            <person name="Haas B."/>
            <person name="Abouelleil A."/>
            <person name="Alvarado L."/>
            <person name="Arachchi H.M."/>
            <person name="Berlin A."/>
            <person name="Chapman S.B."/>
            <person name="Goldberg J."/>
            <person name="Griggs A."/>
            <person name="Gujja S."/>
            <person name="Hansen M."/>
            <person name="Howarth C."/>
            <person name="Imamovic A."/>
            <person name="Larimer J."/>
            <person name="McCowen C."/>
            <person name="Montmayeur A."/>
            <person name="Murphy C."/>
            <person name="Neiman D."/>
            <person name="Pearson M."/>
            <person name="Priest M."/>
            <person name="Roberts A."/>
            <person name="Saif S."/>
            <person name="Shea T."/>
            <person name="Sisk P."/>
            <person name="Sykes S."/>
            <person name="Wortman J."/>
            <person name="Nusbaum C."/>
            <person name="Birren B."/>
        </authorList>
    </citation>
    <scope>NUCLEOTIDE SEQUENCE [LARGE SCALE GENOMIC DNA]</scope>
    <source>
        <strain evidence="1 2">ATCC 53690</strain>
    </source>
</reference>
<evidence type="ECO:0000313" key="2">
    <source>
        <dbReference type="Proteomes" id="UP000001342"/>
    </source>
</evidence>
<dbReference type="InterPro" id="IPR050275">
    <property type="entry name" value="PGM_Phosphatase"/>
</dbReference>
<organism evidence="1 2">
    <name type="scientific">Afipia felis ATCC 53690</name>
    <dbReference type="NCBI Taxonomy" id="883080"/>
    <lineage>
        <taxon>Bacteria</taxon>
        <taxon>Pseudomonadati</taxon>
        <taxon>Pseudomonadota</taxon>
        <taxon>Alphaproteobacteria</taxon>
        <taxon>Hyphomicrobiales</taxon>
        <taxon>Nitrobacteraceae</taxon>
        <taxon>Afipia</taxon>
    </lineage>
</organism>
<sequence length="244" mass="27240">MSCADLIRASILYKSSLMDRRSKRAFTPVFDRLCPAMPFLETDLSMPNPVIYFIRHGQTEWNATGRFQGTQDIPLNELGKEQAVRAGELLTGILAADSHHPERIPFVSSPLGRARQTMELVRGEIGVPPHGYELDDRLREVGYGHWEGSTLIEMEQSHPELFAQRQADKWGVPPPGGESYASVALRMRDWYDSLLQDTVAVSHGGSCRALMAALEVETPINAAEIYVEQGVVYVFKDGKITKHS</sequence>
<dbReference type="Proteomes" id="UP000001342">
    <property type="component" value="Unassembled WGS sequence"/>
</dbReference>
<dbReference type="PANTHER" id="PTHR48100:SF59">
    <property type="entry name" value="ADENOSYLCOBALAMIN_ALPHA-RIBAZOLE PHOSPHATASE"/>
    <property type="match status" value="1"/>
</dbReference>
<dbReference type="InterPro" id="IPR013078">
    <property type="entry name" value="His_Pase_superF_clade-1"/>
</dbReference>
<keyword evidence="2" id="KW-1185">Reference proteome</keyword>
<accession>A0ABN0I7Y7</accession>
<proteinExistence type="predicted"/>
<dbReference type="SUPFAM" id="SSF53254">
    <property type="entry name" value="Phosphoglycerate mutase-like"/>
    <property type="match status" value="1"/>
</dbReference>
<protein>
    <recommendedName>
        <fullName evidence="3">Phosphoglycerate mutase family protein</fullName>
    </recommendedName>
</protein>
<evidence type="ECO:0008006" key="3">
    <source>
        <dbReference type="Google" id="ProtNLM"/>
    </source>
</evidence>